<evidence type="ECO:0000259" key="1">
    <source>
        <dbReference type="SMART" id="SM00829"/>
    </source>
</evidence>
<dbReference type="InterPro" id="IPR036291">
    <property type="entry name" value="NAD(P)-bd_dom_sf"/>
</dbReference>
<dbReference type="Pfam" id="PF13602">
    <property type="entry name" value="ADH_zinc_N_2"/>
    <property type="match status" value="1"/>
</dbReference>
<dbReference type="SUPFAM" id="SSF50129">
    <property type="entry name" value="GroES-like"/>
    <property type="match status" value="1"/>
</dbReference>
<dbReference type="EMBL" id="JACHVY010000001">
    <property type="protein sequence ID" value="MBB2899835.1"/>
    <property type="molecule type" value="Genomic_DNA"/>
</dbReference>
<gene>
    <name evidence="2" type="ORF">FHR75_000623</name>
</gene>
<dbReference type="AlphaFoldDB" id="A0A7W4XW68"/>
<dbReference type="GO" id="GO:0016491">
    <property type="term" value="F:oxidoreductase activity"/>
    <property type="evidence" value="ECO:0007669"/>
    <property type="project" value="InterPro"/>
</dbReference>
<sequence length="303" mass="30926">MSRAVRFERWGGPDVLHVVDVPSPAPGAGEVRVTVRAAGVTAAESAAREGALAQLYPTAFPAGTGVEFAGVVTGTGPGVESVAVGEEVLGWSPERGGHADVVVVPAEAVVPKPEGVSWEVAGALYVTGVTAYSCVESAGVRDGDRVLVLGATSDVGTLAVQLARLCGATVVGVADPADHAWLHAHGADAVAPTDDVEGLARLLRVRGTRVDAVVDTTGVDLEPLTRALGVPPVRAVAAPPVEADLEFGPHPARCPEVLAELAALVAADRLHVPIAGSFPLSRVQEAFAMAERPHPQGRIVLLP</sequence>
<dbReference type="PANTHER" id="PTHR43482:SF1">
    <property type="entry name" value="PROTEIN AST1-RELATED"/>
    <property type="match status" value="1"/>
</dbReference>
<dbReference type="InterPro" id="IPR013154">
    <property type="entry name" value="ADH-like_N"/>
</dbReference>
<feature type="domain" description="Enoyl reductase (ER)" evidence="1">
    <location>
        <begin position="11"/>
        <end position="301"/>
    </location>
</feature>
<name>A0A7W4XW68_KINRA</name>
<dbReference type="InterPro" id="IPR020843">
    <property type="entry name" value="ER"/>
</dbReference>
<dbReference type="Proteomes" id="UP000533269">
    <property type="component" value="Unassembled WGS sequence"/>
</dbReference>
<comment type="caution">
    <text evidence="2">The sequence shown here is derived from an EMBL/GenBank/DDBJ whole genome shotgun (WGS) entry which is preliminary data.</text>
</comment>
<dbReference type="Gene3D" id="3.90.180.10">
    <property type="entry name" value="Medium-chain alcohol dehydrogenases, catalytic domain"/>
    <property type="match status" value="1"/>
</dbReference>
<dbReference type="Gene3D" id="3.40.50.720">
    <property type="entry name" value="NAD(P)-binding Rossmann-like Domain"/>
    <property type="match status" value="1"/>
</dbReference>
<reference evidence="2 3" key="2">
    <citation type="submission" date="2020-08" db="EMBL/GenBank/DDBJ databases">
        <authorList>
            <person name="Partida-Martinez L."/>
            <person name="Huntemann M."/>
            <person name="Clum A."/>
            <person name="Wang J."/>
            <person name="Palaniappan K."/>
            <person name="Ritter S."/>
            <person name="Chen I.-M."/>
            <person name="Stamatis D."/>
            <person name="Reddy T."/>
            <person name="O'Malley R."/>
            <person name="Daum C."/>
            <person name="Shapiro N."/>
            <person name="Ivanova N."/>
            <person name="Kyrpides N."/>
            <person name="Woyke T."/>
        </authorList>
    </citation>
    <scope>NUCLEOTIDE SEQUENCE [LARGE SCALE GENOMIC DNA]</scope>
    <source>
        <strain evidence="2 3">AS2.23</strain>
    </source>
</reference>
<dbReference type="SUPFAM" id="SSF51735">
    <property type="entry name" value="NAD(P)-binding Rossmann-fold domains"/>
    <property type="match status" value="1"/>
</dbReference>
<dbReference type="InterPro" id="IPR011032">
    <property type="entry name" value="GroES-like_sf"/>
</dbReference>
<organism evidence="2 3">
    <name type="scientific">Kineococcus radiotolerans</name>
    <dbReference type="NCBI Taxonomy" id="131568"/>
    <lineage>
        <taxon>Bacteria</taxon>
        <taxon>Bacillati</taxon>
        <taxon>Actinomycetota</taxon>
        <taxon>Actinomycetes</taxon>
        <taxon>Kineosporiales</taxon>
        <taxon>Kineosporiaceae</taxon>
        <taxon>Kineococcus</taxon>
    </lineage>
</organism>
<protein>
    <submittedName>
        <fullName evidence="2">NADPH:quinone reductase-like Zn-dependent oxidoreductase</fullName>
    </submittedName>
</protein>
<dbReference type="RefSeq" id="WP_183390337.1">
    <property type="nucleotide sequence ID" value="NZ_JACHVY010000001.1"/>
</dbReference>
<proteinExistence type="predicted"/>
<accession>A0A7W4XW68</accession>
<dbReference type="PANTHER" id="PTHR43482">
    <property type="entry name" value="PROTEIN AST1-RELATED"/>
    <property type="match status" value="1"/>
</dbReference>
<dbReference type="InterPro" id="IPR052585">
    <property type="entry name" value="Lipid_raft_assoc_Zn_ADH"/>
</dbReference>
<dbReference type="Pfam" id="PF08240">
    <property type="entry name" value="ADH_N"/>
    <property type="match status" value="1"/>
</dbReference>
<evidence type="ECO:0000313" key="3">
    <source>
        <dbReference type="Proteomes" id="UP000533269"/>
    </source>
</evidence>
<evidence type="ECO:0000313" key="2">
    <source>
        <dbReference type="EMBL" id="MBB2899835.1"/>
    </source>
</evidence>
<dbReference type="CDD" id="cd05289">
    <property type="entry name" value="MDR_like_2"/>
    <property type="match status" value="1"/>
</dbReference>
<dbReference type="SMART" id="SM00829">
    <property type="entry name" value="PKS_ER"/>
    <property type="match status" value="1"/>
</dbReference>
<reference evidence="2 3" key="1">
    <citation type="submission" date="2020-08" db="EMBL/GenBank/DDBJ databases">
        <title>The Agave Microbiome: Exploring the role of microbial communities in plant adaptations to desert environments.</title>
        <authorList>
            <person name="Partida-Martinez L.P."/>
        </authorList>
    </citation>
    <scope>NUCLEOTIDE SEQUENCE [LARGE SCALE GENOMIC DNA]</scope>
    <source>
        <strain evidence="2 3">AS2.23</strain>
    </source>
</reference>